<reference evidence="1 2" key="1">
    <citation type="journal article" date="2021" name="BMC Genomics">
        <title>Datura genome reveals duplications of psychoactive alkaloid biosynthetic genes and high mutation rate following tissue culture.</title>
        <authorList>
            <person name="Rajewski A."/>
            <person name="Carter-House D."/>
            <person name="Stajich J."/>
            <person name="Litt A."/>
        </authorList>
    </citation>
    <scope>NUCLEOTIDE SEQUENCE [LARGE SCALE GENOMIC DNA]</scope>
    <source>
        <strain evidence="1">AR-01</strain>
    </source>
</reference>
<protein>
    <submittedName>
        <fullName evidence="1">Uncharacterized protein</fullName>
    </submittedName>
</protein>
<comment type="caution">
    <text evidence="1">The sequence shown here is derived from an EMBL/GenBank/DDBJ whole genome shotgun (WGS) entry which is preliminary data.</text>
</comment>
<proteinExistence type="predicted"/>
<evidence type="ECO:0000313" key="1">
    <source>
        <dbReference type="EMBL" id="MCD9638132.1"/>
    </source>
</evidence>
<dbReference type="EMBL" id="JACEIK010002628">
    <property type="protein sequence ID" value="MCD9638132.1"/>
    <property type="molecule type" value="Genomic_DNA"/>
</dbReference>
<organism evidence="1 2">
    <name type="scientific">Datura stramonium</name>
    <name type="common">Jimsonweed</name>
    <name type="synonym">Common thornapple</name>
    <dbReference type="NCBI Taxonomy" id="4076"/>
    <lineage>
        <taxon>Eukaryota</taxon>
        <taxon>Viridiplantae</taxon>
        <taxon>Streptophyta</taxon>
        <taxon>Embryophyta</taxon>
        <taxon>Tracheophyta</taxon>
        <taxon>Spermatophyta</taxon>
        <taxon>Magnoliopsida</taxon>
        <taxon>eudicotyledons</taxon>
        <taxon>Gunneridae</taxon>
        <taxon>Pentapetalae</taxon>
        <taxon>asterids</taxon>
        <taxon>lamiids</taxon>
        <taxon>Solanales</taxon>
        <taxon>Solanaceae</taxon>
        <taxon>Solanoideae</taxon>
        <taxon>Datureae</taxon>
        <taxon>Datura</taxon>
    </lineage>
</organism>
<name>A0ABS8UTL3_DATST</name>
<keyword evidence="2" id="KW-1185">Reference proteome</keyword>
<feature type="non-terminal residue" evidence="1">
    <location>
        <position position="74"/>
    </location>
</feature>
<gene>
    <name evidence="1" type="ORF">HAX54_021866</name>
</gene>
<evidence type="ECO:0000313" key="2">
    <source>
        <dbReference type="Proteomes" id="UP000823775"/>
    </source>
</evidence>
<dbReference type="Proteomes" id="UP000823775">
    <property type="component" value="Unassembled WGS sequence"/>
</dbReference>
<accession>A0ABS8UTL3</accession>
<sequence>MVKGLKHWNRLVVTGSGDLYSGGIPAVVRPCNSRSFIVANLGNNCWNRHNDTMTVVAGPLQWKCDRCSGRRESK</sequence>